<evidence type="ECO:0000313" key="2">
    <source>
        <dbReference type="EMBL" id="CAD8364474.1"/>
    </source>
</evidence>
<dbReference type="EMBL" id="HBEJ01005085">
    <property type="protein sequence ID" value="CAD8364474.1"/>
    <property type="molecule type" value="Transcribed_RNA"/>
</dbReference>
<evidence type="ECO:0000256" key="1">
    <source>
        <dbReference type="SAM" id="SignalP"/>
    </source>
</evidence>
<gene>
    <name evidence="2" type="ORF">MPOL1434_LOCUS2966</name>
</gene>
<feature type="signal peptide" evidence="1">
    <location>
        <begin position="1"/>
        <end position="21"/>
    </location>
</feature>
<dbReference type="AlphaFoldDB" id="A0A7S0AHW8"/>
<feature type="chain" id="PRO_5030924708" evidence="1">
    <location>
        <begin position="22"/>
        <end position="148"/>
    </location>
</feature>
<accession>A0A7S0AHW8</accession>
<sequence>MPQDAPFKIFLMVLAIFEVIAMTSPRKPMLHRYASDGLKDNNFPISLAAKRIPRGGAAAFGFPSGWHPFGYTISELGQRYLAFDGSRDGDVGRFLSSTTSGRKSRKTRNELKDHWREITRYSKKRQSMRIYRTLDDLIDFCLDAGFIE</sequence>
<organism evidence="2">
    <name type="scientific">Minutocellus polymorphus</name>
    <dbReference type="NCBI Taxonomy" id="265543"/>
    <lineage>
        <taxon>Eukaryota</taxon>
        <taxon>Sar</taxon>
        <taxon>Stramenopiles</taxon>
        <taxon>Ochrophyta</taxon>
        <taxon>Bacillariophyta</taxon>
        <taxon>Mediophyceae</taxon>
        <taxon>Cymatosirophycidae</taxon>
        <taxon>Cymatosirales</taxon>
        <taxon>Cymatosiraceae</taxon>
        <taxon>Minutocellus</taxon>
    </lineage>
</organism>
<keyword evidence="1" id="KW-0732">Signal</keyword>
<name>A0A7S0AHW8_9STRA</name>
<reference evidence="2" key="1">
    <citation type="submission" date="2021-01" db="EMBL/GenBank/DDBJ databases">
        <authorList>
            <person name="Corre E."/>
            <person name="Pelletier E."/>
            <person name="Niang G."/>
            <person name="Scheremetjew M."/>
            <person name="Finn R."/>
            <person name="Kale V."/>
            <person name="Holt S."/>
            <person name="Cochrane G."/>
            <person name="Meng A."/>
            <person name="Brown T."/>
            <person name="Cohen L."/>
        </authorList>
    </citation>
    <scope>NUCLEOTIDE SEQUENCE</scope>
    <source>
        <strain evidence="2">CCMP3303</strain>
    </source>
</reference>
<protein>
    <submittedName>
        <fullName evidence="2">Uncharacterized protein</fullName>
    </submittedName>
</protein>
<proteinExistence type="predicted"/>